<accession>A0ABV8UBF5</accession>
<dbReference type="RefSeq" id="WP_068148738.1">
    <property type="nucleotide sequence ID" value="NZ_JBHSCR010000013.1"/>
</dbReference>
<feature type="domain" description="Methyl-accepting transducer" evidence="6">
    <location>
        <begin position="514"/>
        <end position="736"/>
    </location>
</feature>
<feature type="transmembrane region" description="Helical" evidence="5">
    <location>
        <begin position="24"/>
        <end position="45"/>
    </location>
</feature>
<evidence type="ECO:0000256" key="5">
    <source>
        <dbReference type="SAM" id="Phobius"/>
    </source>
</evidence>
<dbReference type="PRINTS" id="PR00260">
    <property type="entry name" value="CHEMTRNSDUCR"/>
</dbReference>
<dbReference type="CDD" id="cd06225">
    <property type="entry name" value="HAMP"/>
    <property type="match status" value="1"/>
</dbReference>
<name>A0ABV8UBF5_9PROT</name>
<comment type="caution">
    <text evidence="8">The sequence shown here is derived from an EMBL/GenBank/DDBJ whole genome shotgun (WGS) entry which is preliminary data.</text>
</comment>
<dbReference type="SMART" id="SM00304">
    <property type="entry name" value="HAMP"/>
    <property type="match status" value="1"/>
</dbReference>
<dbReference type="PANTHER" id="PTHR32089">
    <property type="entry name" value="METHYL-ACCEPTING CHEMOTAXIS PROTEIN MCPB"/>
    <property type="match status" value="1"/>
</dbReference>
<gene>
    <name evidence="8" type="ORF">ACFO5Q_11750</name>
</gene>
<dbReference type="InterPro" id="IPR003660">
    <property type="entry name" value="HAMP_dom"/>
</dbReference>
<dbReference type="Pfam" id="PF00672">
    <property type="entry name" value="HAMP"/>
    <property type="match status" value="1"/>
</dbReference>
<keyword evidence="1 3" id="KW-0807">Transducer</keyword>
<evidence type="ECO:0000256" key="3">
    <source>
        <dbReference type="PROSITE-ProRule" id="PRU00284"/>
    </source>
</evidence>
<protein>
    <submittedName>
        <fullName evidence="8">Methyl-accepting chemotaxis protein</fullName>
    </submittedName>
</protein>
<evidence type="ECO:0000259" key="6">
    <source>
        <dbReference type="PROSITE" id="PS50111"/>
    </source>
</evidence>
<dbReference type="PANTHER" id="PTHR32089:SF112">
    <property type="entry name" value="LYSOZYME-LIKE PROTEIN-RELATED"/>
    <property type="match status" value="1"/>
</dbReference>
<evidence type="ECO:0000256" key="1">
    <source>
        <dbReference type="ARBA" id="ARBA00023224"/>
    </source>
</evidence>
<proteinExistence type="inferred from homology"/>
<evidence type="ECO:0000313" key="8">
    <source>
        <dbReference type="EMBL" id="MFC4348517.1"/>
    </source>
</evidence>
<evidence type="ECO:0000313" key="9">
    <source>
        <dbReference type="Proteomes" id="UP001595776"/>
    </source>
</evidence>
<keyword evidence="5" id="KW-0472">Membrane</keyword>
<dbReference type="SUPFAM" id="SSF58104">
    <property type="entry name" value="Methyl-accepting chemotaxis protein (MCP) signaling domain"/>
    <property type="match status" value="1"/>
</dbReference>
<dbReference type="InterPro" id="IPR004090">
    <property type="entry name" value="Chemotax_Me-accpt_rcpt"/>
</dbReference>
<keyword evidence="5" id="KW-0812">Transmembrane</keyword>
<dbReference type="EMBL" id="JBHSCR010000013">
    <property type="protein sequence ID" value="MFC4348517.1"/>
    <property type="molecule type" value="Genomic_DNA"/>
</dbReference>
<organism evidence="8 9">
    <name type="scientific">Kordiimonas lipolytica</name>
    <dbReference type="NCBI Taxonomy" id="1662421"/>
    <lineage>
        <taxon>Bacteria</taxon>
        <taxon>Pseudomonadati</taxon>
        <taxon>Pseudomonadota</taxon>
        <taxon>Alphaproteobacteria</taxon>
        <taxon>Kordiimonadales</taxon>
        <taxon>Kordiimonadaceae</taxon>
        <taxon>Kordiimonas</taxon>
    </lineage>
</organism>
<feature type="region of interest" description="Disordered" evidence="4">
    <location>
        <begin position="449"/>
        <end position="487"/>
    </location>
</feature>
<dbReference type="SMART" id="SM00283">
    <property type="entry name" value="MA"/>
    <property type="match status" value="1"/>
</dbReference>
<dbReference type="Proteomes" id="UP001595776">
    <property type="component" value="Unassembled WGS sequence"/>
</dbReference>
<feature type="domain" description="HAMP" evidence="7">
    <location>
        <begin position="391"/>
        <end position="444"/>
    </location>
</feature>
<keyword evidence="5" id="KW-1133">Transmembrane helix</keyword>
<evidence type="ECO:0000256" key="2">
    <source>
        <dbReference type="ARBA" id="ARBA00029447"/>
    </source>
</evidence>
<dbReference type="PROSITE" id="PS50885">
    <property type="entry name" value="HAMP"/>
    <property type="match status" value="1"/>
</dbReference>
<dbReference type="Gene3D" id="1.10.8.500">
    <property type="entry name" value="HAMP domain in histidine kinase"/>
    <property type="match status" value="1"/>
</dbReference>
<sequence>MAAQDSSNVLQSLTQGKVFSIRNLLLFVTAILMAMIIWLTVGRIFDASDNSARAKNAMEVNQLIDSISTLKLALADERSLANTAYGFRTEADDFFPTQIAEQRKDIDSAFSEIQTRLPDVPEFDNPSGNETIFASVNQRFGAAKTAFFKAHESYMAMRPQLDADLDRISSDRELRGRDVTNAINDVIETAADLRAILENNYDFGDDRISKVIQLKHNLWSMIEYATRESAALGGSIVSGSQIRAAMQTLNAQYVGQGKEAWEQVQGIVNSLAVAEEGTKEAEIEAMLKKIEDVFFAEFEETRFAIYDASDAAEMDLEGNVIADYGISPSDWINLAQDAIGPVSAMSQYASDLSRSLNEDAVSTATGNMTLSWIVLAIVAGIGALAFWVVMFRVVRPVNALSDTMMVLAQGKLEVEVPSADAQDEVGDMARSVQIFKENAIERQRLEIEQREREEQERARAEEEERRKREEEEANRKREQEREENARKERRQAMLDLADKFEASVMAVVQGVSNSATEMENAARGMAETADDTSKKSEVVSNAAQQASSNAQMVASAAEELSASVREITGQTNQSSAAARDAVSRTENAGKDVAELVDAAQKIGDVVKLINDIAEQTNLLALNATIEAARAGDAGKGFAVVASEVKSLANQTAKATQEISEQVEGMQQATNLAVRAMDEIKGIIGEIETTSVSIASAVEQQDASTQEIARNVGEVSTGTEEVTSNIHAVNQGATSTGSAATEVLSAAQLLTQQSDELRGQVESFLATIRAE</sequence>
<keyword evidence="9" id="KW-1185">Reference proteome</keyword>
<dbReference type="InterPro" id="IPR004089">
    <property type="entry name" value="MCPsignal_dom"/>
</dbReference>
<dbReference type="Pfam" id="PF00015">
    <property type="entry name" value="MCPsignal"/>
    <property type="match status" value="1"/>
</dbReference>
<dbReference type="Gene3D" id="1.10.287.950">
    <property type="entry name" value="Methyl-accepting chemotaxis protein"/>
    <property type="match status" value="1"/>
</dbReference>
<comment type="similarity">
    <text evidence="2">Belongs to the methyl-accepting chemotaxis (MCP) protein family.</text>
</comment>
<evidence type="ECO:0000259" key="7">
    <source>
        <dbReference type="PROSITE" id="PS50885"/>
    </source>
</evidence>
<evidence type="ECO:0000256" key="4">
    <source>
        <dbReference type="SAM" id="MobiDB-lite"/>
    </source>
</evidence>
<dbReference type="PROSITE" id="PS50111">
    <property type="entry name" value="CHEMOTAXIS_TRANSDUC_2"/>
    <property type="match status" value="1"/>
</dbReference>
<reference evidence="9" key="1">
    <citation type="journal article" date="2019" name="Int. J. Syst. Evol. Microbiol.">
        <title>The Global Catalogue of Microorganisms (GCM) 10K type strain sequencing project: providing services to taxonomists for standard genome sequencing and annotation.</title>
        <authorList>
            <consortium name="The Broad Institute Genomics Platform"/>
            <consortium name="The Broad Institute Genome Sequencing Center for Infectious Disease"/>
            <person name="Wu L."/>
            <person name="Ma J."/>
        </authorList>
    </citation>
    <scope>NUCLEOTIDE SEQUENCE [LARGE SCALE GENOMIC DNA]</scope>
    <source>
        <strain evidence="9">CGMCC 1.15304</strain>
    </source>
</reference>
<feature type="transmembrane region" description="Helical" evidence="5">
    <location>
        <begin position="370"/>
        <end position="394"/>
    </location>
</feature>